<evidence type="ECO:0000313" key="3">
    <source>
        <dbReference type="Proteomes" id="UP001190700"/>
    </source>
</evidence>
<dbReference type="Proteomes" id="UP001190700">
    <property type="component" value="Unassembled WGS sequence"/>
</dbReference>
<dbReference type="GO" id="GO:0019898">
    <property type="term" value="C:extrinsic component of membrane"/>
    <property type="evidence" value="ECO:0007669"/>
    <property type="project" value="InterPro"/>
</dbReference>
<dbReference type="SUPFAM" id="SSF55724">
    <property type="entry name" value="Mog1p/PsbP-like"/>
    <property type="match status" value="1"/>
</dbReference>
<dbReference type="InterPro" id="IPR002683">
    <property type="entry name" value="PsbP_C"/>
</dbReference>
<proteinExistence type="predicted"/>
<reference evidence="2 3" key="1">
    <citation type="journal article" date="2015" name="Genome Biol. Evol.">
        <title>Comparative Genomics of a Bacterivorous Green Alga Reveals Evolutionary Causalities and Consequences of Phago-Mixotrophic Mode of Nutrition.</title>
        <authorList>
            <person name="Burns J.A."/>
            <person name="Paasch A."/>
            <person name="Narechania A."/>
            <person name="Kim E."/>
        </authorList>
    </citation>
    <scope>NUCLEOTIDE SEQUENCE [LARGE SCALE GENOMIC DNA]</scope>
    <source>
        <strain evidence="2 3">PLY_AMNH</strain>
    </source>
</reference>
<keyword evidence="3" id="KW-1185">Reference proteome</keyword>
<dbReference type="Gene3D" id="3.40.1000.10">
    <property type="entry name" value="Mog1/PsbP, alpha/beta/alpha sandwich"/>
    <property type="match status" value="1"/>
</dbReference>
<dbReference type="GO" id="GO:0009654">
    <property type="term" value="C:photosystem II oxygen evolving complex"/>
    <property type="evidence" value="ECO:0007669"/>
    <property type="project" value="InterPro"/>
</dbReference>
<evidence type="ECO:0000313" key="2">
    <source>
        <dbReference type="EMBL" id="KAK3260514.1"/>
    </source>
</evidence>
<evidence type="ECO:0000259" key="1">
    <source>
        <dbReference type="Pfam" id="PF01789"/>
    </source>
</evidence>
<dbReference type="EMBL" id="LGRX02017615">
    <property type="protein sequence ID" value="KAK3260514.1"/>
    <property type="molecule type" value="Genomic_DNA"/>
</dbReference>
<dbReference type="Pfam" id="PF01789">
    <property type="entry name" value="PsbP"/>
    <property type="match status" value="1"/>
</dbReference>
<dbReference type="InterPro" id="IPR016123">
    <property type="entry name" value="Mog1/PsbP_a/b/a-sand"/>
</dbReference>
<protein>
    <submittedName>
        <fullName evidence="2">Lumenal PsbP-like protein</fullName>
    </submittedName>
</protein>
<comment type="caution">
    <text evidence="2">The sequence shown here is derived from an EMBL/GenBank/DDBJ whole genome shotgun (WGS) entry which is preliminary data.</text>
</comment>
<feature type="domain" description="PsbP C-terminal" evidence="1">
    <location>
        <begin position="83"/>
        <end position="260"/>
    </location>
</feature>
<gene>
    <name evidence="2" type="ORF">CYMTET_30527</name>
</gene>
<dbReference type="GO" id="GO:0015979">
    <property type="term" value="P:photosynthesis"/>
    <property type="evidence" value="ECO:0007669"/>
    <property type="project" value="InterPro"/>
</dbReference>
<dbReference type="PANTHER" id="PTHR31407">
    <property type="match status" value="1"/>
</dbReference>
<dbReference type="PANTHER" id="PTHR31407:SF15">
    <property type="entry name" value="PSBP DOMAIN-CONTAINING PROTEIN 1, CHLOROPLASTIC"/>
    <property type="match status" value="1"/>
</dbReference>
<organism evidence="2 3">
    <name type="scientific">Cymbomonas tetramitiformis</name>
    <dbReference type="NCBI Taxonomy" id="36881"/>
    <lineage>
        <taxon>Eukaryota</taxon>
        <taxon>Viridiplantae</taxon>
        <taxon>Chlorophyta</taxon>
        <taxon>Pyramimonadophyceae</taxon>
        <taxon>Pyramimonadales</taxon>
        <taxon>Pyramimonadaceae</taxon>
        <taxon>Cymbomonas</taxon>
    </lineage>
</organism>
<name>A0AAE0FIP7_9CHLO</name>
<accession>A0AAE0FIP7</accession>
<dbReference type="GO" id="GO:0005509">
    <property type="term" value="F:calcium ion binding"/>
    <property type="evidence" value="ECO:0007669"/>
    <property type="project" value="InterPro"/>
</dbReference>
<sequence length="266" mass="30059">MKLCIPSQTCLNAPAMATLFNPKAAERKRQNSAKPRHFQCTSELRAENISIVNRRQLVGLGMASLSIVEGSKPAWGFEIPPPGYRRYNDKLDGYVFVYPDDWQKITSAGAEFLVRDIYDLEANAFVEVSSPSSSKFKSVADLGTPEEAAKFLERQYLVEFMSTRIGVRRFSKVVSFKERTSTSGDLFYDIELNITSYADTNQFGITPEERIEVKEFDRHLFTTLGTANGRLYQLRVQSAEKRANSPDVRAAIETMYASFKPYTIIA</sequence>
<dbReference type="AlphaFoldDB" id="A0AAE0FIP7"/>